<dbReference type="AlphaFoldDB" id="A0AAU7AVK6"/>
<evidence type="ECO:0000256" key="1">
    <source>
        <dbReference type="SAM" id="MobiDB-lite"/>
    </source>
</evidence>
<organism evidence="3">
    <name type="scientific">Paraconexibacter sp. AEG42_29</name>
    <dbReference type="NCBI Taxonomy" id="2997339"/>
    <lineage>
        <taxon>Bacteria</taxon>
        <taxon>Bacillati</taxon>
        <taxon>Actinomycetota</taxon>
        <taxon>Thermoleophilia</taxon>
        <taxon>Solirubrobacterales</taxon>
        <taxon>Paraconexibacteraceae</taxon>
        <taxon>Paraconexibacter</taxon>
    </lineage>
</organism>
<gene>
    <name evidence="3" type="ORF">DSM112329_02529</name>
</gene>
<dbReference type="EMBL" id="CP114014">
    <property type="protein sequence ID" value="XAY05671.1"/>
    <property type="molecule type" value="Genomic_DNA"/>
</dbReference>
<accession>A0AAU7AVK6</accession>
<proteinExistence type="predicted"/>
<protein>
    <recommendedName>
        <fullName evidence="4">DUF998 domain-containing protein</fullName>
    </recommendedName>
</protein>
<sequence length="203" mass="19906">MDREGLRAGHLLALSGAGLLLLALWLPWYSLSLGPAERGRLSGGAAQFGGASFAALADGLLARLDGLRLTAWAVFGGTDVMLAVAAGIVVVVVLAAAGAAGPGVRIDHDVAARIALAIGVVAVGLILLRAVDRPGPAGILDPGPGIWVGLAGASLIAVGGALGRGQDRALPQSVWAAPAPAAPLSPGRPGSTPPPGMRAAPDA</sequence>
<dbReference type="RefSeq" id="WP_354702175.1">
    <property type="nucleotide sequence ID" value="NZ_CP114014.1"/>
</dbReference>
<feature type="region of interest" description="Disordered" evidence="1">
    <location>
        <begin position="179"/>
        <end position="203"/>
    </location>
</feature>
<name>A0AAU7AVK6_9ACTN</name>
<feature type="transmembrane region" description="Helical" evidence="2">
    <location>
        <begin position="143"/>
        <end position="163"/>
    </location>
</feature>
<keyword evidence="2" id="KW-0812">Transmembrane</keyword>
<dbReference type="KEGG" id="parq:DSM112329_02529"/>
<keyword evidence="2" id="KW-1133">Transmembrane helix</keyword>
<reference evidence="3" key="1">
    <citation type="submission" date="2022-12" db="EMBL/GenBank/DDBJ databases">
        <title>Paraconexibacter alkalitolerans sp. nov. and Baekduia alba sp. nov., isolated from soil and emended description of the genera Paraconexibacter (Chun et al., 2020) and Baekduia (An et al., 2020).</title>
        <authorList>
            <person name="Vieira S."/>
            <person name="Huber K.J."/>
            <person name="Geppert A."/>
            <person name="Wolf J."/>
            <person name="Neumann-Schaal M."/>
            <person name="Muesken M."/>
            <person name="Overmann J."/>
        </authorList>
    </citation>
    <scope>NUCLEOTIDE SEQUENCE</scope>
    <source>
        <strain evidence="3">AEG42_29</strain>
    </source>
</reference>
<evidence type="ECO:0000256" key="2">
    <source>
        <dbReference type="SAM" id="Phobius"/>
    </source>
</evidence>
<feature type="transmembrane region" description="Helical" evidence="2">
    <location>
        <begin position="12"/>
        <end position="31"/>
    </location>
</feature>
<feature type="compositionally biased region" description="Low complexity" evidence="1">
    <location>
        <begin position="179"/>
        <end position="190"/>
    </location>
</feature>
<feature type="transmembrane region" description="Helical" evidence="2">
    <location>
        <begin position="71"/>
        <end position="98"/>
    </location>
</feature>
<feature type="transmembrane region" description="Helical" evidence="2">
    <location>
        <begin position="110"/>
        <end position="131"/>
    </location>
</feature>
<evidence type="ECO:0008006" key="4">
    <source>
        <dbReference type="Google" id="ProtNLM"/>
    </source>
</evidence>
<evidence type="ECO:0000313" key="3">
    <source>
        <dbReference type="EMBL" id="XAY05671.1"/>
    </source>
</evidence>
<keyword evidence="2" id="KW-0472">Membrane</keyword>